<evidence type="ECO:0000259" key="4">
    <source>
        <dbReference type="Pfam" id="PF11976"/>
    </source>
</evidence>
<dbReference type="KEGG" id="tad:TRIADDRAFT_51574"/>
<comment type="subcellular location">
    <subcellularLocation>
        <location evidence="1">Nucleus</location>
    </subcellularLocation>
</comment>
<dbReference type="RefSeq" id="XP_002107752.1">
    <property type="nucleotide sequence ID" value="XM_002107716.1"/>
</dbReference>
<dbReference type="Pfam" id="PF11976">
    <property type="entry name" value="Rad60-SLD"/>
    <property type="match status" value="1"/>
</dbReference>
<dbReference type="eggNOG" id="ENOG502TFBW">
    <property type="taxonomic scope" value="Eukaryota"/>
</dbReference>
<dbReference type="HOGENOM" id="CLU_814639_0_0_1"/>
<dbReference type="Proteomes" id="UP000009022">
    <property type="component" value="Unassembled WGS sequence"/>
</dbReference>
<dbReference type="EMBL" id="DS985241">
    <property type="protein sequence ID" value="EDV28550.1"/>
    <property type="molecule type" value="Genomic_DNA"/>
</dbReference>
<dbReference type="AlphaFoldDB" id="B3RK00"/>
<feature type="region of interest" description="Disordered" evidence="3">
    <location>
        <begin position="60"/>
        <end position="80"/>
    </location>
</feature>
<gene>
    <name evidence="5" type="ORF">TRIADDRAFT_51574</name>
</gene>
<dbReference type="FunCoup" id="B3RK00">
    <property type="interactions" value="433"/>
</dbReference>
<dbReference type="STRING" id="10228.B3RK00"/>
<keyword evidence="6" id="KW-1185">Reference proteome</keyword>
<dbReference type="CDD" id="cd01763">
    <property type="entry name" value="Ubl_SUMO_like"/>
    <property type="match status" value="1"/>
</dbReference>
<proteinExistence type="predicted"/>
<dbReference type="InterPro" id="IPR029071">
    <property type="entry name" value="Ubiquitin-like_domsf"/>
</dbReference>
<dbReference type="Gene3D" id="3.10.20.90">
    <property type="entry name" value="Phosphatidylinositol 3-kinase Catalytic Subunit, Chain A, domain 1"/>
    <property type="match status" value="2"/>
</dbReference>
<dbReference type="CTD" id="6749764"/>
<dbReference type="InterPro" id="IPR052324">
    <property type="entry name" value="NFATC2-Int_DNA_Repair"/>
</dbReference>
<organism evidence="5 6">
    <name type="scientific">Trichoplax adhaerens</name>
    <name type="common">Trichoplax reptans</name>
    <dbReference type="NCBI Taxonomy" id="10228"/>
    <lineage>
        <taxon>Eukaryota</taxon>
        <taxon>Metazoa</taxon>
        <taxon>Placozoa</taxon>
        <taxon>Uniplacotomia</taxon>
        <taxon>Trichoplacea</taxon>
        <taxon>Trichoplacidae</taxon>
        <taxon>Trichoplax</taxon>
    </lineage>
</organism>
<dbReference type="OrthoDB" id="442921at2759"/>
<dbReference type="InterPro" id="IPR022617">
    <property type="entry name" value="Rad60/SUMO-like_dom"/>
</dbReference>
<dbReference type="GO" id="GO:0045944">
    <property type="term" value="P:positive regulation of transcription by RNA polymerase II"/>
    <property type="evidence" value="ECO:0000318"/>
    <property type="project" value="GO_Central"/>
</dbReference>
<dbReference type="PANTHER" id="PTHR47187:SF1">
    <property type="entry name" value="NFATC2-INTERACTING PROTEIN"/>
    <property type="match status" value="1"/>
</dbReference>
<feature type="compositionally biased region" description="Polar residues" evidence="3">
    <location>
        <begin position="1"/>
        <end position="11"/>
    </location>
</feature>
<feature type="domain" description="Rad60/SUMO-like" evidence="4">
    <location>
        <begin position="265"/>
        <end position="336"/>
    </location>
</feature>
<feature type="region of interest" description="Disordered" evidence="3">
    <location>
        <begin position="1"/>
        <end position="30"/>
    </location>
</feature>
<evidence type="ECO:0000256" key="3">
    <source>
        <dbReference type="SAM" id="MobiDB-lite"/>
    </source>
</evidence>
<keyword evidence="2" id="KW-0539">Nucleus</keyword>
<name>B3RK00_TRIAD</name>
<dbReference type="SUPFAM" id="SSF54236">
    <property type="entry name" value="Ubiquitin-like"/>
    <property type="match status" value="1"/>
</dbReference>
<dbReference type="CDD" id="cd17078">
    <property type="entry name" value="Ubl_SLD1_NFATC2ip"/>
    <property type="match status" value="1"/>
</dbReference>
<accession>B3RK00</accession>
<protein>
    <recommendedName>
        <fullName evidence="4">Rad60/SUMO-like domain-containing protein</fullName>
    </recommendedName>
</protein>
<evidence type="ECO:0000256" key="2">
    <source>
        <dbReference type="ARBA" id="ARBA00023242"/>
    </source>
</evidence>
<reference evidence="5 6" key="1">
    <citation type="journal article" date="2008" name="Nature">
        <title>The Trichoplax genome and the nature of placozoans.</title>
        <authorList>
            <person name="Srivastava M."/>
            <person name="Begovic E."/>
            <person name="Chapman J."/>
            <person name="Putnam N.H."/>
            <person name="Hellsten U."/>
            <person name="Kawashima T."/>
            <person name="Kuo A."/>
            <person name="Mitros T."/>
            <person name="Salamov A."/>
            <person name="Carpenter M.L."/>
            <person name="Signorovitch A.Y."/>
            <person name="Moreno M.A."/>
            <person name="Kamm K."/>
            <person name="Grimwood J."/>
            <person name="Schmutz J."/>
            <person name="Shapiro H."/>
            <person name="Grigoriev I.V."/>
            <person name="Buss L.W."/>
            <person name="Schierwater B."/>
            <person name="Dellaporta S.L."/>
            <person name="Rokhsar D.S."/>
        </authorList>
    </citation>
    <scope>NUCLEOTIDE SEQUENCE [LARGE SCALE GENOMIC DNA]</scope>
    <source>
        <strain evidence="5 6">Grell-BS-1999</strain>
    </source>
</reference>
<dbReference type="GO" id="GO:0005634">
    <property type="term" value="C:nucleus"/>
    <property type="evidence" value="ECO:0007669"/>
    <property type="project" value="UniProtKB-SubCell"/>
</dbReference>
<dbReference type="PhylomeDB" id="B3RK00"/>
<dbReference type="InParanoid" id="B3RK00"/>
<dbReference type="PANTHER" id="PTHR47187">
    <property type="entry name" value="NFATC2-INTERACTING PROTEIN"/>
    <property type="match status" value="1"/>
</dbReference>
<sequence length="341" mass="39117">MNSGTLPSQSMDKSVKSSDEDTSEEDEISFFTYRNSQPINFVETQTRKVIIDDDDDDDIISFEPANKRQKKGNTRSKSTELDDSEIISCKSFAWAFNIIRTYLSNNEDYLICTSTVDTDALRRQVEKELESDEIIMKANSMMAEVLRRKIDEHEDTHSQNPDEDLDEHPISGTQTNKFVRIPIRIGDKIKRYKLLETEPFQVIAETIAREEMIGVDQVLISRKDLDIKLDDTPQSINFSVTDILDFFVIKKPTRTEKCQTDSILTIKIQSDDKSRATKTFKVHKLKPLETAFKEYAKFHRIPLSSIAFSIDGERIDLKRTPVSLELESGDIIDARIIADTT</sequence>
<evidence type="ECO:0000313" key="5">
    <source>
        <dbReference type="EMBL" id="EDV28550.1"/>
    </source>
</evidence>
<evidence type="ECO:0000313" key="6">
    <source>
        <dbReference type="Proteomes" id="UP000009022"/>
    </source>
</evidence>
<dbReference type="GeneID" id="6749764"/>
<evidence type="ECO:0000256" key="1">
    <source>
        <dbReference type="ARBA" id="ARBA00004123"/>
    </source>
</evidence>